<feature type="region of interest" description="Disordered" evidence="1">
    <location>
        <begin position="54"/>
        <end position="83"/>
    </location>
</feature>
<evidence type="ECO:0000259" key="2">
    <source>
        <dbReference type="Pfam" id="PF14716"/>
    </source>
</evidence>
<reference evidence="3" key="1">
    <citation type="submission" date="2019-03" db="EMBL/GenBank/DDBJ databases">
        <title>Long read genome sequence of the mycoparasitic Pythium oligandrum ATCC 38472 isolated from sugarbeet rhizosphere.</title>
        <authorList>
            <person name="Gaulin E."/>
        </authorList>
    </citation>
    <scope>NUCLEOTIDE SEQUENCE</scope>
    <source>
        <strain evidence="3">ATCC 38472_TT</strain>
    </source>
</reference>
<dbReference type="InterPro" id="IPR027421">
    <property type="entry name" value="DNA_pol_lamdba_lyase_dom_sf"/>
</dbReference>
<dbReference type="Gene3D" id="1.10.150.110">
    <property type="entry name" value="DNA polymerase beta, N-terminal domain-like"/>
    <property type="match status" value="4"/>
</dbReference>
<keyword evidence="4" id="KW-1185">Reference proteome</keyword>
<dbReference type="AlphaFoldDB" id="A0A8K1FAV3"/>
<feature type="compositionally biased region" description="Acidic residues" evidence="1">
    <location>
        <begin position="72"/>
        <end position="82"/>
    </location>
</feature>
<feature type="compositionally biased region" description="Acidic residues" evidence="1">
    <location>
        <begin position="384"/>
        <end position="403"/>
    </location>
</feature>
<comment type="caution">
    <text evidence="3">The sequence shown here is derived from an EMBL/GenBank/DDBJ whole genome shotgun (WGS) entry which is preliminary data.</text>
</comment>
<dbReference type="Pfam" id="PF14716">
    <property type="entry name" value="HHH_8"/>
    <property type="match status" value="4"/>
</dbReference>
<name>A0A8K1FAV3_PYTOL</name>
<dbReference type="GO" id="GO:0003677">
    <property type="term" value="F:DNA binding"/>
    <property type="evidence" value="ECO:0007669"/>
    <property type="project" value="InterPro"/>
</dbReference>
<dbReference type="GO" id="GO:0006303">
    <property type="term" value="P:double-strand break repair via nonhomologous end joining"/>
    <property type="evidence" value="ECO:0007669"/>
    <property type="project" value="TreeGrafter"/>
</dbReference>
<dbReference type="Proteomes" id="UP000794436">
    <property type="component" value="Unassembled WGS sequence"/>
</dbReference>
<feature type="region of interest" description="Disordered" evidence="1">
    <location>
        <begin position="380"/>
        <end position="417"/>
    </location>
</feature>
<dbReference type="EMBL" id="SPLM01000145">
    <property type="protein sequence ID" value="TMW56610.1"/>
    <property type="molecule type" value="Genomic_DNA"/>
</dbReference>
<feature type="domain" description="Crossover junction endonuclease MUS81-like HHH" evidence="2">
    <location>
        <begin position="312"/>
        <end position="381"/>
    </location>
</feature>
<dbReference type="InterPro" id="IPR010996">
    <property type="entry name" value="HHH_MUS81"/>
</dbReference>
<gene>
    <name evidence="3" type="ORF">Poli38472_006620</name>
</gene>
<sequence>MKYHQSTQRVSSFLERCEKEQLALPENPYDAMKEASEALKSCGGKEKEAMEYLKKLLGGGSNGNKRSHDNDPQGDDYGEDEEMPHHKRIKLAEEARDPPARCPENQKIVDAFIEYGSSQLERGHTGKGVTHLRAAREIRDYDKVIKSAYDAKAIGYVGDKMASQVEQVLRDGKIHDDSPDLNVSKDYKHNEPNIVHDIRDKPAKCPENQKFVDALADFGEHQLQYGNTGKGTSHLRAAKELHNTDTVITSGHQAATVVGYIGDVIADKIDQILEHGKIVHDTDYSGSSSHRVRGDPAPIVQDLLDNPAKRPENQKIVDALRDYGDSHLRGGYRGRGISHLRAAREIRNSDLVIKSAAEAKQIGMVGDNVANKIDQILRQGHADSDEDYVEGEEEEDEEVEEHEDYGKPHGGGKMPPLVLDVRSHPASRPENQKIVDALADYGQKCLEEKDTGRGVTYLRAAKQLSQSGEVIKSATQAKKVGMIGNKVAQFIGETLSKS</sequence>
<dbReference type="InterPro" id="IPR022312">
    <property type="entry name" value="DNA_pol_X"/>
</dbReference>
<evidence type="ECO:0000313" key="4">
    <source>
        <dbReference type="Proteomes" id="UP000794436"/>
    </source>
</evidence>
<dbReference type="SUPFAM" id="SSF47802">
    <property type="entry name" value="DNA polymerase beta, N-terminal domain-like"/>
    <property type="match status" value="4"/>
</dbReference>
<accession>A0A8K1FAV3</accession>
<dbReference type="GO" id="GO:0005634">
    <property type="term" value="C:nucleus"/>
    <property type="evidence" value="ECO:0007669"/>
    <property type="project" value="TreeGrafter"/>
</dbReference>
<protein>
    <recommendedName>
        <fullName evidence="2">Crossover junction endonuclease MUS81-like HHH domain-containing protein</fullName>
    </recommendedName>
</protein>
<feature type="domain" description="Crossover junction endonuclease MUS81-like HHH" evidence="2">
    <location>
        <begin position="430"/>
        <end position="496"/>
    </location>
</feature>
<evidence type="ECO:0000313" key="3">
    <source>
        <dbReference type="EMBL" id="TMW56610.1"/>
    </source>
</evidence>
<dbReference type="OrthoDB" id="205514at2759"/>
<dbReference type="GO" id="GO:0003887">
    <property type="term" value="F:DNA-directed DNA polymerase activity"/>
    <property type="evidence" value="ECO:0007669"/>
    <property type="project" value="InterPro"/>
</dbReference>
<evidence type="ECO:0000256" key="1">
    <source>
        <dbReference type="SAM" id="MobiDB-lite"/>
    </source>
</evidence>
<feature type="domain" description="Crossover junction endonuclease MUS81-like HHH" evidence="2">
    <location>
        <begin position="104"/>
        <end position="173"/>
    </location>
</feature>
<organism evidence="3 4">
    <name type="scientific">Pythium oligandrum</name>
    <name type="common">Mycoparasitic fungus</name>
    <dbReference type="NCBI Taxonomy" id="41045"/>
    <lineage>
        <taxon>Eukaryota</taxon>
        <taxon>Sar</taxon>
        <taxon>Stramenopiles</taxon>
        <taxon>Oomycota</taxon>
        <taxon>Peronosporomycetes</taxon>
        <taxon>Pythiales</taxon>
        <taxon>Pythiaceae</taxon>
        <taxon>Pythium</taxon>
    </lineage>
</organism>
<dbReference type="PANTHER" id="PTHR11276">
    <property type="entry name" value="DNA POLYMERASE TYPE-X FAMILY MEMBER"/>
    <property type="match status" value="1"/>
</dbReference>
<feature type="domain" description="Crossover junction endonuclease MUS81-like HHH" evidence="2">
    <location>
        <begin position="207"/>
        <end position="277"/>
    </location>
</feature>
<proteinExistence type="predicted"/>
<dbReference type="PANTHER" id="PTHR11276:SF28">
    <property type="entry name" value="DNA POLYMERASE LAMBDA"/>
    <property type="match status" value="1"/>
</dbReference>